<dbReference type="Proteomes" id="UP000192320">
    <property type="component" value="Unassembled WGS sequence"/>
</dbReference>
<keyword evidence="7" id="KW-1185">Reference proteome</keyword>
<name>A0A7I7R330_9MYCO</name>
<dbReference type="AlphaFoldDB" id="A0A7I7R330"/>
<dbReference type="InterPro" id="IPR001207">
    <property type="entry name" value="Transposase_mutator"/>
</dbReference>
<keyword evidence="4" id="KW-0238">DNA-binding</keyword>
<sequence>MSGARNSPTCGVCGSKLVKNGATSAGRTRWRCRTCGASTTQARPDITDKAQLRAFLAWLLTGARPEQLSTSARTFRRDTAWCWRVEVPHPPAPAVAPPVVILDGTYFQTWCLLIATDGHHVLDWQWCDREKKIAWEQILTRLPTPRMVVVDGGTGLAAALRAQWPATRIQRCYFHIFQTVRRHHTLRPRLEPGREILALTKALMHVRDLDQAVFWMTEYAAWESRWDQFLRHRTIARAHTERPAGISEHQRWWYTHQQLRKTRGLYRALIRNRQLFTWIDPDLTTVDQPLARTTSSLEGGPNRALKDLFRTHRGLPTEHARRAAEWKLNSLTATPADPWSLVRPEHRHLPRHHPVELLDDEPLVPVLGTNFSWEDGNGLQHGWAGRSRP</sequence>
<evidence type="ECO:0000256" key="4">
    <source>
        <dbReference type="ARBA" id="ARBA00023125"/>
    </source>
</evidence>
<proteinExistence type="inferred from homology"/>
<keyword evidence="5" id="KW-0233">DNA recombination</keyword>
<evidence type="ECO:0000256" key="5">
    <source>
        <dbReference type="ARBA" id="ARBA00023172"/>
    </source>
</evidence>
<reference evidence="6 7" key="1">
    <citation type="submission" date="2017-02" db="EMBL/GenBank/DDBJ databases">
        <title>The new phylogeny of genus Mycobacterium.</title>
        <authorList>
            <person name="Tortoli E."/>
            <person name="Trovato A."/>
            <person name="Cirillo D.M."/>
        </authorList>
    </citation>
    <scope>NUCLEOTIDE SEQUENCE [LARGE SCALE GENOMIC DNA]</scope>
    <source>
        <strain evidence="6 7">DSM 45633</strain>
    </source>
</reference>
<comment type="function">
    <text evidence="1">Required for the transposition of the insertion element.</text>
</comment>
<evidence type="ECO:0000256" key="3">
    <source>
        <dbReference type="ARBA" id="ARBA00022578"/>
    </source>
</evidence>
<evidence type="ECO:0000313" key="6">
    <source>
        <dbReference type="EMBL" id="ORA96858.1"/>
    </source>
</evidence>
<dbReference type="NCBIfam" id="NF033544">
    <property type="entry name" value="transpos_IS1249"/>
    <property type="match status" value="1"/>
</dbReference>
<dbReference type="GO" id="GO:0003677">
    <property type="term" value="F:DNA binding"/>
    <property type="evidence" value="ECO:0007669"/>
    <property type="project" value="UniProtKB-KW"/>
</dbReference>
<evidence type="ECO:0000313" key="7">
    <source>
        <dbReference type="Proteomes" id="UP000192320"/>
    </source>
</evidence>
<gene>
    <name evidence="6" type="ORF">BST33_19370</name>
</gene>
<dbReference type="GO" id="GO:0004803">
    <property type="term" value="F:transposase activity"/>
    <property type="evidence" value="ECO:0007669"/>
    <property type="project" value="InterPro"/>
</dbReference>
<dbReference type="GO" id="GO:0006313">
    <property type="term" value="P:DNA transposition"/>
    <property type="evidence" value="ECO:0007669"/>
    <property type="project" value="InterPro"/>
</dbReference>
<dbReference type="Pfam" id="PF00872">
    <property type="entry name" value="Transposase_mut"/>
    <property type="match status" value="1"/>
</dbReference>
<evidence type="ECO:0000256" key="1">
    <source>
        <dbReference type="ARBA" id="ARBA00002190"/>
    </source>
</evidence>
<dbReference type="RefSeq" id="WP_083028026.1">
    <property type="nucleotide sequence ID" value="NZ_AP022589.1"/>
</dbReference>
<protein>
    <submittedName>
        <fullName evidence="6">IS256 family transposase</fullName>
    </submittedName>
</protein>
<organism evidence="6 7">
    <name type="scientific">Mycolicibacter minnesotensis</name>
    <dbReference type="NCBI Taxonomy" id="1118379"/>
    <lineage>
        <taxon>Bacteria</taxon>
        <taxon>Bacillati</taxon>
        <taxon>Actinomycetota</taxon>
        <taxon>Actinomycetes</taxon>
        <taxon>Mycobacteriales</taxon>
        <taxon>Mycobacteriaceae</taxon>
        <taxon>Mycolicibacter</taxon>
    </lineage>
</organism>
<accession>A0A7I7R330</accession>
<dbReference type="EMBL" id="MVHZ01000048">
    <property type="protein sequence ID" value="ORA96858.1"/>
    <property type="molecule type" value="Genomic_DNA"/>
</dbReference>
<comment type="similarity">
    <text evidence="2">Belongs to the transposase mutator family.</text>
</comment>
<evidence type="ECO:0000256" key="2">
    <source>
        <dbReference type="ARBA" id="ARBA00010961"/>
    </source>
</evidence>
<dbReference type="OrthoDB" id="9793302at2"/>
<comment type="caution">
    <text evidence="6">The sequence shown here is derived from an EMBL/GenBank/DDBJ whole genome shotgun (WGS) entry which is preliminary data.</text>
</comment>
<keyword evidence="3" id="KW-0815">Transposition</keyword>
<dbReference type="InterPro" id="IPR048004">
    <property type="entry name" value="IS1249_transpos"/>
</dbReference>